<dbReference type="EMBL" id="GBRH01201128">
    <property type="protein sequence ID" value="JAD96767.1"/>
    <property type="molecule type" value="Transcribed_RNA"/>
</dbReference>
<protein>
    <submittedName>
        <fullName evidence="1">Uncharacterized protein</fullName>
    </submittedName>
</protein>
<name>A0A0A9EL47_ARUDO</name>
<reference evidence="1" key="2">
    <citation type="journal article" date="2015" name="Data Brief">
        <title>Shoot transcriptome of the giant reed, Arundo donax.</title>
        <authorList>
            <person name="Barrero R.A."/>
            <person name="Guerrero F.D."/>
            <person name="Moolhuijzen P."/>
            <person name="Goolsby J.A."/>
            <person name="Tidwell J."/>
            <person name="Bellgard S.E."/>
            <person name="Bellgard M.I."/>
        </authorList>
    </citation>
    <scope>NUCLEOTIDE SEQUENCE</scope>
    <source>
        <tissue evidence="1">Shoot tissue taken approximately 20 cm above the soil surface</tissue>
    </source>
</reference>
<dbReference type="AlphaFoldDB" id="A0A0A9EL47"/>
<proteinExistence type="predicted"/>
<evidence type="ECO:0000313" key="1">
    <source>
        <dbReference type="EMBL" id="JAD96767.1"/>
    </source>
</evidence>
<sequence>MKWALDKANRKLIYAMEKPTYKTISSKKGLLFSLL</sequence>
<reference evidence="1" key="1">
    <citation type="submission" date="2014-09" db="EMBL/GenBank/DDBJ databases">
        <authorList>
            <person name="Magalhaes I.L.F."/>
            <person name="Oliveira U."/>
            <person name="Santos F.R."/>
            <person name="Vidigal T.H.D.A."/>
            <person name="Brescovit A.D."/>
            <person name="Santos A.J."/>
        </authorList>
    </citation>
    <scope>NUCLEOTIDE SEQUENCE</scope>
    <source>
        <tissue evidence="1">Shoot tissue taken approximately 20 cm above the soil surface</tissue>
    </source>
</reference>
<organism evidence="1">
    <name type="scientific">Arundo donax</name>
    <name type="common">Giant reed</name>
    <name type="synonym">Donax arundinaceus</name>
    <dbReference type="NCBI Taxonomy" id="35708"/>
    <lineage>
        <taxon>Eukaryota</taxon>
        <taxon>Viridiplantae</taxon>
        <taxon>Streptophyta</taxon>
        <taxon>Embryophyta</taxon>
        <taxon>Tracheophyta</taxon>
        <taxon>Spermatophyta</taxon>
        <taxon>Magnoliopsida</taxon>
        <taxon>Liliopsida</taxon>
        <taxon>Poales</taxon>
        <taxon>Poaceae</taxon>
        <taxon>PACMAD clade</taxon>
        <taxon>Arundinoideae</taxon>
        <taxon>Arundineae</taxon>
        <taxon>Arundo</taxon>
    </lineage>
</organism>
<accession>A0A0A9EL47</accession>